<dbReference type="EMBL" id="CP003924">
    <property type="protein sequence ID" value="AGS35434.1"/>
    <property type="molecule type" value="Genomic_DNA"/>
</dbReference>
<accession>S5SW39</accession>
<evidence type="ECO:0000313" key="2">
    <source>
        <dbReference type="Proteomes" id="UP000015388"/>
    </source>
</evidence>
<dbReference type="AlphaFoldDB" id="S5SW39"/>
<name>S5SW39_9CORY</name>
<organism evidence="1 2">
    <name type="scientific">Corynebacterium maris DSM 45190</name>
    <dbReference type="NCBI Taxonomy" id="1224163"/>
    <lineage>
        <taxon>Bacteria</taxon>
        <taxon>Bacillati</taxon>
        <taxon>Actinomycetota</taxon>
        <taxon>Actinomycetes</taxon>
        <taxon>Mycobacteriales</taxon>
        <taxon>Corynebacteriaceae</taxon>
        <taxon>Corynebacterium</taxon>
    </lineage>
</organism>
<sequence length="206" mass="21880">MHRLRPRADKLTVTVLSAIDDDEKEGPPVRFALAVVLTAGLVLAGCSSPDEETGPGESLEVNEPVEPGADFEAQDVNTRTVDSSEFAQPVLDEGLNVEYHFQGTSWGPYGGTAVTVAVTNLNDEALPPEALGEPELRYDDGTGSTTASLLETTVPEGSPPAQVPLDLPLGTGATTNLRFTYDVSRSSLYDAEFEIGNIIYEGNLVN</sequence>
<dbReference type="eggNOG" id="ENOG50329XG">
    <property type="taxonomic scope" value="Bacteria"/>
</dbReference>
<protein>
    <submittedName>
        <fullName evidence="1">Uncharacterized protein</fullName>
    </submittedName>
</protein>
<dbReference type="Proteomes" id="UP000015388">
    <property type="component" value="Chromosome"/>
</dbReference>
<dbReference type="PATRIC" id="fig|1224163.3.peg.1978"/>
<gene>
    <name evidence="1" type="ORF">B841_09810</name>
</gene>
<dbReference type="KEGG" id="cmd:B841_09810"/>
<dbReference type="STRING" id="1224163.B841_09810"/>
<reference evidence="1 2" key="1">
    <citation type="submission" date="2012-11" db="EMBL/GenBank/DDBJ databases">
        <title>The complete genome sequence of Corynebacterium maris Coryn-1 (=DSM 45190).</title>
        <authorList>
            <person name="Schaffert L."/>
            <person name="Albersmeier A."/>
            <person name="Kalinowski J."/>
            <person name="Ruckert C."/>
        </authorList>
    </citation>
    <scope>NUCLEOTIDE SEQUENCE [LARGE SCALE GENOMIC DNA]</scope>
    <source>
        <strain evidence="2">Coryn-1</strain>
    </source>
</reference>
<keyword evidence="2" id="KW-1185">Reference proteome</keyword>
<dbReference type="RefSeq" id="WP_020935367.1">
    <property type="nucleotide sequence ID" value="NC_021915.1"/>
</dbReference>
<dbReference type="HOGENOM" id="CLU_133136_0_0_11"/>
<dbReference type="OrthoDB" id="4419866at2"/>
<proteinExistence type="predicted"/>
<evidence type="ECO:0000313" key="1">
    <source>
        <dbReference type="EMBL" id="AGS35434.1"/>
    </source>
</evidence>